<dbReference type="InterPro" id="IPR036388">
    <property type="entry name" value="WH-like_DNA-bd_sf"/>
</dbReference>
<dbReference type="PANTHER" id="PTHR40083">
    <property type="entry name" value="UPF0122 PROTEIN CBO2450/CLC_2298"/>
    <property type="match status" value="1"/>
</dbReference>
<evidence type="ECO:0000256" key="4">
    <source>
        <dbReference type="SAM" id="Coils"/>
    </source>
</evidence>
<dbReference type="Gene3D" id="1.10.10.10">
    <property type="entry name" value="Winged helix-like DNA-binding domain superfamily/Winged helix DNA-binding domain"/>
    <property type="match status" value="1"/>
</dbReference>
<dbReference type="InterPro" id="IPR054831">
    <property type="entry name" value="UPF0122_fam_protein"/>
</dbReference>
<evidence type="ECO:0000313" key="5">
    <source>
        <dbReference type="EMBL" id="MBP3964553.1"/>
    </source>
</evidence>
<accession>A0ABS5CFC6</accession>
<dbReference type="NCBIfam" id="NF045758">
    <property type="entry name" value="YlxM"/>
    <property type="match status" value="1"/>
</dbReference>
<feature type="coiled-coil region" evidence="4">
    <location>
        <begin position="75"/>
        <end position="115"/>
    </location>
</feature>
<dbReference type="SUPFAM" id="SSF88659">
    <property type="entry name" value="Sigma3 and sigma4 domains of RNA polymerase sigma factors"/>
    <property type="match status" value="1"/>
</dbReference>
<dbReference type="RefSeq" id="WP_210660007.1">
    <property type="nucleotide sequence ID" value="NZ_JAGKSP010000006.1"/>
</dbReference>
<comment type="function">
    <text evidence="2 3">Might take part in the signal recognition particle (SRP) pathway. This is inferred from the conservation of its genetic proximity to ftsY/ffh. May be a regulatory protein.</text>
</comment>
<organism evidence="5 6">
    <name type="scientific">Paenibacillus lignilyticus</name>
    <dbReference type="NCBI Taxonomy" id="1172615"/>
    <lineage>
        <taxon>Bacteria</taxon>
        <taxon>Bacillati</taxon>
        <taxon>Bacillota</taxon>
        <taxon>Bacilli</taxon>
        <taxon>Bacillales</taxon>
        <taxon>Paenibacillaceae</taxon>
        <taxon>Paenibacillus</taxon>
    </lineage>
</organism>
<dbReference type="Pfam" id="PF04297">
    <property type="entry name" value="UPF0122"/>
    <property type="match status" value="1"/>
</dbReference>
<sequence>MKTVHEAVASAKKTHLPETDALAKTNRINMLFDFYEKLLTEKQQTFLKYYFHDDYSLGEIAAEFDISRQAVYEHVKRAETVLESYEGKLQLLARHEAAERMLSQLEALVEQVVTQNELSTELHKLTQSFRAHIQGIT</sequence>
<dbReference type="Proteomes" id="UP000673394">
    <property type="component" value="Unassembled WGS sequence"/>
</dbReference>
<name>A0ABS5CFC6_9BACL</name>
<evidence type="ECO:0000256" key="1">
    <source>
        <dbReference type="ARBA" id="ARBA00008720"/>
    </source>
</evidence>
<evidence type="ECO:0000256" key="3">
    <source>
        <dbReference type="HAMAP-Rule" id="MF_00245"/>
    </source>
</evidence>
<proteinExistence type="inferred from homology"/>
<dbReference type="EMBL" id="JAGKSP010000006">
    <property type="protein sequence ID" value="MBP3964553.1"/>
    <property type="molecule type" value="Genomic_DNA"/>
</dbReference>
<gene>
    <name evidence="5" type="ORF">I8J30_17685</name>
</gene>
<dbReference type="InterPro" id="IPR013324">
    <property type="entry name" value="RNA_pol_sigma_r3/r4-like"/>
</dbReference>
<dbReference type="InterPro" id="IPR007394">
    <property type="entry name" value="UPF0122"/>
</dbReference>
<comment type="similarity">
    <text evidence="1 3">Belongs to the UPF0122 family.</text>
</comment>
<keyword evidence="5" id="KW-0238">DNA-binding</keyword>
<evidence type="ECO:0000256" key="2">
    <source>
        <dbReference type="ARBA" id="ARBA00024764"/>
    </source>
</evidence>
<evidence type="ECO:0000313" key="6">
    <source>
        <dbReference type="Proteomes" id="UP000673394"/>
    </source>
</evidence>
<reference evidence="5 6" key="1">
    <citation type="submission" date="2021-04" db="EMBL/GenBank/DDBJ databases">
        <title>Paenibacillus sp. DLE-14 whole genome sequence.</title>
        <authorList>
            <person name="Ham Y.J."/>
        </authorList>
    </citation>
    <scope>NUCLEOTIDE SEQUENCE [LARGE SCALE GENOMIC DNA]</scope>
    <source>
        <strain evidence="5 6">DLE-14</strain>
    </source>
</reference>
<keyword evidence="4" id="KW-0175">Coiled coil</keyword>
<dbReference type="PANTHER" id="PTHR40083:SF1">
    <property type="entry name" value="UPF0122 PROTEIN YLXM"/>
    <property type="match status" value="1"/>
</dbReference>
<comment type="caution">
    <text evidence="5">The sequence shown here is derived from an EMBL/GenBank/DDBJ whole genome shotgun (WGS) entry which is preliminary data.</text>
</comment>
<dbReference type="HAMAP" id="MF_00245">
    <property type="entry name" value="UPF0122"/>
    <property type="match status" value="1"/>
</dbReference>
<keyword evidence="6" id="KW-1185">Reference proteome</keyword>
<dbReference type="GO" id="GO:0003677">
    <property type="term" value="F:DNA binding"/>
    <property type="evidence" value="ECO:0007669"/>
    <property type="project" value="UniProtKB-KW"/>
</dbReference>
<protein>
    <recommendedName>
        <fullName evidence="3">UPF0122 protein I8J30_17685</fullName>
    </recommendedName>
</protein>